<name>A0A1J6VTN0_9BACI</name>
<proteinExistence type="predicted"/>
<organism evidence="2 3">
    <name type="scientific">Rossellomorea aquimaris</name>
    <dbReference type="NCBI Taxonomy" id="189382"/>
    <lineage>
        <taxon>Bacteria</taxon>
        <taxon>Bacillati</taxon>
        <taxon>Bacillota</taxon>
        <taxon>Bacilli</taxon>
        <taxon>Bacillales</taxon>
        <taxon>Bacillaceae</taxon>
        <taxon>Rossellomorea</taxon>
    </lineage>
</organism>
<reference evidence="2 3" key="1">
    <citation type="submission" date="2016-09" db="EMBL/GenBank/DDBJ databases">
        <title>Bacillus aquimaris SAMM genome sequence reveals colonization and biosurfactant production capacities.</title>
        <authorList>
            <person name="Waghmode S.R."/>
            <person name="Suryavanshi M.V."/>
        </authorList>
    </citation>
    <scope>NUCLEOTIDE SEQUENCE [LARGE SCALE GENOMIC DNA]</scope>
    <source>
        <strain evidence="2 3">SAMM</strain>
    </source>
</reference>
<keyword evidence="3" id="KW-1185">Reference proteome</keyword>
<accession>A0A1J6VTN0</accession>
<dbReference type="Proteomes" id="UP000182062">
    <property type="component" value="Unassembled WGS sequence"/>
</dbReference>
<dbReference type="AlphaFoldDB" id="A0A1J6VTN0"/>
<comment type="caution">
    <text evidence="2">The sequence shown here is derived from an EMBL/GenBank/DDBJ whole genome shotgun (WGS) entry which is preliminary data.</text>
</comment>
<evidence type="ECO:0000313" key="3">
    <source>
        <dbReference type="Proteomes" id="UP000182062"/>
    </source>
</evidence>
<evidence type="ECO:0000313" key="2">
    <source>
        <dbReference type="EMBL" id="OIU67748.1"/>
    </source>
</evidence>
<feature type="compositionally biased region" description="Acidic residues" evidence="1">
    <location>
        <begin position="10"/>
        <end position="21"/>
    </location>
</feature>
<protein>
    <submittedName>
        <fullName evidence="2">Uncharacterized protein</fullName>
    </submittedName>
</protein>
<gene>
    <name evidence="2" type="ORF">BHE18_13055</name>
</gene>
<feature type="compositionally biased region" description="Basic residues" evidence="1">
    <location>
        <begin position="28"/>
        <end position="40"/>
    </location>
</feature>
<sequence>MNGIQRLIGVEDEDSCGESEAVETPQAKPRRLHARPRKAKSSTEIISVIKNSIFLRKKPAHKK</sequence>
<feature type="region of interest" description="Disordered" evidence="1">
    <location>
        <begin position="1"/>
        <end position="41"/>
    </location>
</feature>
<evidence type="ECO:0000256" key="1">
    <source>
        <dbReference type="SAM" id="MobiDB-lite"/>
    </source>
</evidence>
<dbReference type="EMBL" id="MINN01000139">
    <property type="protein sequence ID" value="OIU67748.1"/>
    <property type="molecule type" value="Genomic_DNA"/>
</dbReference>